<dbReference type="GO" id="GO:0045727">
    <property type="term" value="P:positive regulation of translation"/>
    <property type="evidence" value="ECO:0007669"/>
    <property type="project" value="InterPro"/>
</dbReference>
<dbReference type="InterPro" id="IPR040160">
    <property type="entry name" value="Mxt"/>
</dbReference>
<feature type="domain" description="K Homology" evidence="3">
    <location>
        <begin position="300"/>
        <end position="371"/>
    </location>
</feature>
<dbReference type="EMBL" id="CAJFDI010000001">
    <property type="protein sequence ID" value="CAD5212160.1"/>
    <property type="molecule type" value="Genomic_DNA"/>
</dbReference>
<feature type="region of interest" description="Disordered" evidence="2">
    <location>
        <begin position="443"/>
        <end position="478"/>
    </location>
</feature>
<protein>
    <submittedName>
        <fullName evidence="4">(pine wood nematode) hypothetical protein</fullName>
    </submittedName>
</protein>
<dbReference type="Gene3D" id="3.30.1370.10">
    <property type="entry name" value="K Homology domain, type 1"/>
    <property type="match status" value="1"/>
</dbReference>
<dbReference type="PANTHER" id="PTHR20849:SF2">
    <property type="entry name" value="EUKARYOTIC TRANSLATION INITIATION FACTOR 4E-BINDING PROTEIN MEXTLI"/>
    <property type="match status" value="1"/>
</dbReference>
<reference evidence="4" key="1">
    <citation type="submission" date="2020-09" db="EMBL/GenBank/DDBJ databases">
        <authorList>
            <person name="Kikuchi T."/>
        </authorList>
    </citation>
    <scope>NUCLEOTIDE SEQUENCE</scope>
    <source>
        <strain evidence="4">Ka4C1</strain>
    </source>
</reference>
<feature type="region of interest" description="Disordered" evidence="2">
    <location>
        <begin position="373"/>
        <end position="417"/>
    </location>
</feature>
<feature type="compositionally biased region" description="Basic and acidic residues" evidence="2">
    <location>
        <begin position="184"/>
        <end position="195"/>
    </location>
</feature>
<dbReference type="GO" id="GO:1901190">
    <property type="term" value="P:regulation of formation of translation initiation ternary complex"/>
    <property type="evidence" value="ECO:0007669"/>
    <property type="project" value="TreeGrafter"/>
</dbReference>
<dbReference type="GO" id="GO:0003743">
    <property type="term" value="F:translation initiation factor activity"/>
    <property type="evidence" value="ECO:0007669"/>
    <property type="project" value="TreeGrafter"/>
</dbReference>
<name>A0A811K9U3_BURXY</name>
<dbReference type="EMBL" id="CAJFCV020000001">
    <property type="protein sequence ID" value="CAG9089917.1"/>
    <property type="molecule type" value="Genomic_DNA"/>
</dbReference>
<feature type="compositionally biased region" description="Acidic residues" evidence="2">
    <location>
        <begin position="391"/>
        <end position="403"/>
    </location>
</feature>
<dbReference type="PROSITE" id="PS50084">
    <property type="entry name" value="KH_TYPE_1"/>
    <property type="match status" value="1"/>
</dbReference>
<keyword evidence="5" id="KW-1185">Reference proteome</keyword>
<feature type="region of interest" description="Disordered" evidence="2">
    <location>
        <begin position="184"/>
        <end position="209"/>
    </location>
</feature>
<evidence type="ECO:0000313" key="5">
    <source>
        <dbReference type="Proteomes" id="UP000659654"/>
    </source>
</evidence>
<evidence type="ECO:0000256" key="1">
    <source>
        <dbReference type="PROSITE-ProRule" id="PRU00117"/>
    </source>
</evidence>
<comment type="caution">
    <text evidence="4">The sequence shown here is derived from an EMBL/GenBank/DDBJ whole genome shotgun (WGS) entry which is preliminary data.</text>
</comment>
<dbReference type="GO" id="GO:0003723">
    <property type="term" value="F:RNA binding"/>
    <property type="evidence" value="ECO:0007669"/>
    <property type="project" value="UniProtKB-UniRule"/>
</dbReference>
<accession>A0A811K9U3</accession>
<dbReference type="GO" id="GO:0005737">
    <property type="term" value="C:cytoplasm"/>
    <property type="evidence" value="ECO:0007669"/>
    <property type="project" value="TreeGrafter"/>
</dbReference>
<dbReference type="InterPro" id="IPR004088">
    <property type="entry name" value="KH_dom_type_1"/>
</dbReference>
<proteinExistence type="predicted"/>
<organism evidence="4 5">
    <name type="scientific">Bursaphelenchus xylophilus</name>
    <name type="common">Pinewood nematode worm</name>
    <name type="synonym">Aphelenchoides xylophilus</name>
    <dbReference type="NCBI Taxonomy" id="6326"/>
    <lineage>
        <taxon>Eukaryota</taxon>
        <taxon>Metazoa</taxon>
        <taxon>Ecdysozoa</taxon>
        <taxon>Nematoda</taxon>
        <taxon>Chromadorea</taxon>
        <taxon>Rhabditida</taxon>
        <taxon>Tylenchina</taxon>
        <taxon>Tylenchomorpha</taxon>
        <taxon>Aphelenchoidea</taxon>
        <taxon>Aphelenchoididae</taxon>
        <taxon>Bursaphelenchus</taxon>
    </lineage>
</organism>
<dbReference type="Gene3D" id="1.25.40.180">
    <property type="match status" value="1"/>
</dbReference>
<dbReference type="Pfam" id="PF00013">
    <property type="entry name" value="KH_1"/>
    <property type="match status" value="1"/>
</dbReference>
<feature type="compositionally biased region" description="Polar residues" evidence="2">
    <location>
        <begin position="373"/>
        <end position="384"/>
    </location>
</feature>
<dbReference type="AlphaFoldDB" id="A0A811K9U3"/>
<dbReference type="SUPFAM" id="SSF54791">
    <property type="entry name" value="Eukaryotic type KH-domain (KH-domain type I)"/>
    <property type="match status" value="1"/>
</dbReference>
<dbReference type="CDD" id="cd22454">
    <property type="entry name" value="KH-I_Mextli_like"/>
    <property type="match status" value="1"/>
</dbReference>
<dbReference type="InterPro" id="IPR036612">
    <property type="entry name" value="KH_dom_type_1_sf"/>
</dbReference>
<dbReference type="Proteomes" id="UP000582659">
    <property type="component" value="Unassembled WGS sequence"/>
</dbReference>
<evidence type="ECO:0000313" key="4">
    <source>
        <dbReference type="EMBL" id="CAD5212160.1"/>
    </source>
</evidence>
<dbReference type="SMART" id="SM00322">
    <property type="entry name" value="KH"/>
    <property type="match status" value="1"/>
</dbReference>
<dbReference type="GO" id="GO:0008190">
    <property type="term" value="F:eukaryotic initiation factor 4E binding"/>
    <property type="evidence" value="ECO:0007669"/>
    <property type="project" value="InterPro"/>
</dbReference>
<feature type="region of interest" description="Disordered" evidence="2">
    <location>
        <begin position="41"/>
        <end position="73"/>
    </location>
</feature>
<evidence type="ECO:0000259" key="3">
    <source>
        <dbReference type="SMART" id="SM00322"/>
    </source>
</evidence>
<evidence type="ECO:0000256" key="2">
    <source>
        <dbReference type="SAM" id="MobiDB-lite"/>
    </source>
</evidence>
<dbReference type="GO" id="GO:0034518">
    <property type="term" value="C:RNA cap binding complex"/>
    <property type="evidence" value="ECO:0007669"/>
    <property type="project" value="TreeGrafter"/>
</dbReference>
<keyword evidence="1" id="KW-0694">RNA-binding</keyword>
<dbReference type="Proteomes" id="UP000659654">
    <property type="component" value="Unassembled WGS sequence"/>
</dbReference>
<sequence length="556" mass="61782">MTQWSVWVNCSTCDNYTVIQWLLQKVIEFVKNFLNTISNDPQKMSFRRPKNHSDKANEPQSRSNFHGASGNAPQSQAEIKSVEQLIQLMSQVNAAVKNGDFGTHLANNIFQLCQKLKTMGQHLEQTHKAELNKVFVSLRQASCRDNGQLGTPCRLKVMELIELRAMGWRPNMAHSQYYINKAEETRNEPKKEVVENRSPPVPAHKAPPAREYQPNYGPPFVPSFVAQQPMYEQQPMGPGPGYFLIPANAPWSPQMMGPGIMSPFQHPMRPPNWLRQNPVAAAVGAHFNLDGFQPKPAKTAQLREEITIKNADSGKIMGVKGRRVAVVEELSKTIISFQKVDHNSKYRILAISGGSPESIQYAKRLIEETIRRNVSPNRMETSTIQAAEPASEQEEEDDGEDGPDVTIETGNDGSLKVSCADPEMLEAAQAALREYINLRTGRMSAKEREEKKDRRKSMPIPSSAETQVTEKPAKSAEEGMVPKIANGTLKAHGSTPNLMAESMKPLVARDLRYDRPTMMAIKESVEGVAADGKLMEKAAQLNASAQPNDLSDSNAD</sequence>
<dbReference type="InterPro" id="IPR004087">
    <property type="entry name" value="KH_dom"/>
</dbReference>
<dbReference type="PANTHER" id="PTHR20849">
    <property type="entry name" value="EUKARYOTIC TRANSLATION INITIATION FACTOR 4E-BINDING PROTEIN MEXTLI"/>
    <property type="match status" value="1"/>
</dbReference>
<dbReference type="OrthoDB" id="6357832at2759"/>
<gene>
    <name evidence="4" type="ORF">BXYJ_LOCUS2781</name>
</gene>
<feature type="compositionally biased region" description="Polar residues" evidence="2">
    <location>
        <begin position="58"/>
        <end position="73"/>
    </location>
</feature>